<accession>A0A9W4H1V4</accession>
<feature type="region of interest" description="Disordered" evidence="1">
    <location>
        <begin position="1"/>
        <end position="115"/>
    </location>
</feature>
<evidence type="ECO:0000313" key="2">
    <source>
        <dbReference type="EMBL" id="CAG7643751.1"/>
    </source>
</evidence>
<organism evidence="2 3">
    <name type="scientific">Actinacidiphila bryophytorum</name>
    <dbReference type="NCBI Taxonomy" id="1436133"/>
    <lineage>
        <taxon>Bacteria</taxon>
        <taxon>Bacillati</taxon>
        <taxon>Actinomycetota</taxon>
        <taxon>Actinomycetes</taxon>
        <taxon>Kitasatosporales</taxon>
        <taxon>Streptomycetaceae</taxon>
        <taxon>Actinacidiphila</taxon>
    </lineage>
</organism>
<feature type="compositionally biased region" description="Basic residues" evidence="1">
    <location>
        <begin position="88"/>
        <end position="99"/>
    </location>
</feature>
<dbReference type="AlphaFoldDB" id="A0A9W4H1V4"/>
<comment type="caution">
    <text evidence="2">The sequence shown here is derived from an EMBL/GenBank/DDBJ whole genome shotgun (WGS) entry which is preliminary data.</text>
</comment>
<dbReference type="Proteomes" id="UP001153328">
    <property type="component" value="Unassembled WGS sequence"/>
</dbReference>
<feature type="compositionally biased region" description="Basic and acidic residues" evidence="1">
    <location>
        <begin position="27"/>
        <end position="49"/>
    </location>
</feature>
<gene>
    <name evidence="2" type="ORF">SBRY_30887</name>
</gene>
<name>A0A9W4H1V4_9ACTN</name>
<sequence length="115" mass="12496">MRGGRTRRQAGGGRGARPVHLDVPAHVQDDLAHAEEGAADRDGRPEARRRTLAGQGRHPGCGGQGLRDLHRGRTRGLNPGVPQEQLVHHRLSRPRRRAPRGAGWRGTGPGPRVCR</sequence>
<evidence type="ECO:0000256" key="1">
    <source>
        <dbReference type="SAM" id="MobiDB-lite"/>
    </source>
</evidence>
<keyword evidence="3" id="KW-1185">Reference proteome</keyword>
<proteinExistence type="predicted"/>
<protein>
    <submittedName>
        <fullName evidence="2">Uncharacterized protein</fullName>
    </submittedName>
</protein>
<evidence type="ECO:0000313" key="3">
    <source>
        <dbReference type="Proteomes" id="UP001153328"/>
    </source>
</evidence>
<reference evidence="2" key="1">
    <citation type="submission" date="2021-06" db="EMBL/GenBank/DDBJ databases">
        <authorList>
            <person name="Arsene-Ploetze F."/>
        </authorList>
    </citation>
    <scope>NUCLEOTIDE SEQUENCE</scope>
    <source>
        <strain evidence="2">SBRY1</strain>
    </source>
</reference>
<dbReference type="EMBL" id="CAJVAX010000017">
    <property type="protein sequence ID" value="CAG7643751.1"/>
    <property type="molecule type" value="Genomic_DNA"/>
</dbReference>